<dbReference type="eggNOG" id="KOG1515">
    <property type="taxonomic scope" value="Eukaryota"/>
</dbReference>
<dbReference type="InterPro" id="IPR013094">
    <property type="entry name" value="AB_hydrolase_3"/>
</dbReference>
<sequence length="317" mass="35052">MDSSAAEIAYEFPPFYVLYKDGHVKRLIGTDFVQASLDPQTGVSSKDVIIVPETGVSARLYLPKITDPHQKLPLLIYFHGGGFVIETAFSPTYHYYLNSLVAQANIVAVSVEYRRAPEYPLPIAYDDSWAVLQWVVSHSMDQDGAEPWLRDHVDCKRIFLAGDSAGANIAHDMAMRAGATGLKLRGIALIHPYFWGEKRIGSEAEDPDKAKMADKMWLLACPSSAGADDPRINPVGEGAPSLSRLGCSRLLVCVGEKDILKDRGLIYYETLVKSGWSGEAEIMESQGEDHVFHLFNPTCEKAVTLMKRLVSFVNIDD</sequence>
<evidence type="ECO:0000313" key="1">
    <source>
        <dbReference type="Proteomes" id="UP000189703"/>
    </source>
</evidence>
<reference evidence="2" key="1">
    <citation type="submission" date="2025-08" db="UniProtKB">
        <authorList>
            <consortium name="RefSeq"/>
        </authorList>
    </citation>
    <scope>IDENTIFICATION</scope>
</reference>
<dbReference type="ESTHER" id="nelnu-a0a1u8b0n9">
    <property type="family name" value="Plant_carboxylesterase"/>
</dbReference>
<dbReference type="PROSITE" id="PS01174">
    <property type="entry name" value="LIPASE_GDXG_SER"/>
    <property type="match status" value="1"/>
</dbReference>
<name>A0A1U8B0N9_NELNU</name>
<dbReference type="AlphaFoldDB" id="A0A1U8B0N9"/>
<accession>A0A1U8B0N9</accession>
<dbReference type="Gene3D" id="3.40.50.1820">
    <property type="entry name" value="alpha/beta hydrolase"/>
    <property type="match status" value="1"/>
</dbReference>
<proteinExistence type="predicted"/>
<dbReference type="FunCoup" id="A0A1U8B0N9">
    <property type="interactions" value="114"/>
</dbReference>
<dbReference type="OrthoDB" id="408631at2759"/>
<dbReference type="InterPro" id="IPR029058">
    <property type="entry name" value="AB_hydrolase_fold"/>
</dbReference>
<evidence type="ECO:0000313" key="2">
    <source>
        <dbReference type="RefSeq" id="XP_010269100.1"/>
    </source>
</evidence>
<dbReference type="SUPFAM" id="SSF53474">
    <property type="entry name" value="alpha/beta-Hydrolases"/>
    <property type="match status" value="1"/>
</dbReference>
<dbReference type="OMA" id="DQPTHEY"/>
<dbReference type="Proteomes" id="UP000189703">
    <property type="component" value="Unplaced"/>
</dbReference>
<organism evidence="1 2">
    <name type="scientific">Nelumbo nucifera</name>
    <name type="common">Sacred lotus</name>
    <dbReference type="NCBI Taxonomy" id="4432"/>
    <lineage>
        <taxon>Eukaryota</taxon>
        <taxon>Viridiplantae</taxon>
        <taxon>Streptophyta</taxon>
        <taxon>Embryophyta</taxon>
        <taxon>Tracheophyta</taxon>
        <taxon>Spermatophyta</taxon>
        <taxon>Magnoliopsida</taxon>
        <taxon>Proteales</taxon>
        <taxon>Nelumbonaceae</taxon>
        <taxon>Nelumbo</taxon>
    </lineage>
</organism>
<dbReference type="PANTHER" id="PTHR23024">
    <property type="entry name" value="ARYLACETAMIDE DEACETYLASE"/>
    <property type="match status" value="1"/>
</dbReference>
<keyword evidence="1" id="KW-1185">Reference proteome</keyword>
<dbReference type="PANTHER" id="PTHR23024:SF577">
    <property type="entry name" value="CARBOXYLESTERASE 2-RELATED"/>
    <property type="match status" value="1"/>
</dbReference>
<dbReference type="Pfam" id="PF07859">
    <property type="entry name" value="Abhydrolase_3"/>
    <property type="match status" value="1"/>
</dbReference>
<gene>
    <name evidence="2" type="primary">LOC104605858</name>
</gene>
<dbReference type="STRING" id="4432.A0A1U8B0N9"/>
<dbReference type="InterPro" id="IPR033140">
    <property type="entry name" value="Lipase_GDXG_put_SER_AS"/>
</dbReference>
<dbReference type="InterPro" id="IPR050466">
    <property type="entry name" value="Carboxylest/Gibb_receptor"/>
</dbReference>
<dbReference type="GeneID" id="104605858"/>
<dbReference type="GO" id="GO:0016787">
    <property type="term" value="F:hydrolase activity"/>
    <property type="evidence" value="ECO:0007669"/>
    <property type="project" value="InterPro"/>
</dbReference>
<dbReference type="KEGG" id="nnu:104605858"/>
<dbReference type="RefSeq" id="XP_010269100.1">
    <property type="nucleotide sequence ID" value="XM_010270798.2"/>
</dbReference>
<protein>
    <submittedName>
        <fullName evidence="2">Probable carboxylesterase 2</fullName>
    </submittedName>
</protein>